<dbReference type="EMBL" id="OX451736">
    <property type="protein sequence ID" value="CAI8588799.1"/>
    <property type="molecule type" value="Genomic_DNA"/>
</dbReference>
<keyword evidence="2" id="KW-1185">Reference proteome</keyword>
<evidence type="ECO:0000313" key="1">
    <source>
        <dbReference type="EMBL" id="CAI8588799.1"/>
    </source>
</evidence>
<reference evidence="1 2" key="1">
    <citation type="submission" date="2023-01" db="EMBL/GenBank/DDBJ databases">
        <authorList>
            <person name="Kreplak J."/>
        </authorList>
    </citation>
    <scope>NUCLEOTIDE SEQUENCE [LARGE SCALE GENOMIC DNA]</scope>
</reference>
<evidence type="ECO:0000313" key="2">
    <source>
        <dbReference type="Proteomes" id="UP001157006"/>
    </source>
</evidence>
<dbReference type="PANTHER" id="PTHR36736:SF1">
    <property type="entry name" value="OS03G0100030 PROTEIN"/>
    <property type="match status" value="1"/>
</dbReference>
<organism evidence="1 2">
    <name type="scientific">Vicia faba</name>
    <name type="common">Broad bean</name>
    <name type="synonym">Faba vulgaris</name>
    <dbReference type="NCBI Taxonomy" id="3906"/>
    <lineage>
        <taxon>Eukaryota</taxon>
        <taxon>Viridiplantae</taxon>
        <taxon>Streptophyta</taxon>
        <taxon>Embryophyta</taxon>
        <taxon>Tracheophyta</taxon>
        <taxon>Spermatophyta</taxon>
        <taxon>Magnoliopsida</taxon>
        <taxon>eudicotyledons</taxon>
        <taxon>Gunneridae</taxon>
        <taxon>Pentapetalae</taxon>
        <taxon>rosids</taxon>
        <taxon>fabids</taxon>
        <taxon>Fabales</taxon>
        <taxon>Fabaceae</taxon>
        <taxon>Papilionoideae</taxon>
        <taxon>50 kb inversion clade</taxon>
        <taxon>NPAAA clade</taxon>
        <taxon>Hologalegina</taxon>
        <taxon>IRL clade</taxon>
        <taxon>Fabeae</taxon>
        <taxon>Vicia</taxon>
    </lineage>
</organism>
<dbReference type="PANTHER" id="PTHR36736">
    <property type="entry name" value="OS03G0100030 PROTEIN"/>
    <property type="match status" value="1"/>
</dbReference>
<dbReference type="AlphaFoldDB" id="A0AAV0YTQ3"/>
<accession>A0AAV0YTQ3</accession>
<gene>
    <name evidence="1" type="ORF">VFH_I365080</name>
</gene>
<dbReference type="Proteomes" id="UP001157006">
    <property type="component" value="Chromosome 1L"/>
</dbReference>
<sequence>MTPATIEVTTTFNHGFNDDDAADFPVWEKIGVVVRLSYGINVSLQGLGYAVPPTMDHLFILDDEVVKLSPHAHAIRDVEDEELWSFFMACLLCSLRRKRGKEWRKIAHIPSIIIDDKLIT</sequence>
<proteinExistence type="predicted"/>
<protein>
    <submittedName>
        <fullName evidence="1">Uncharacterized protein</fullName>
    </submittedName>
</protein>
<name>A0AAV0YTQ3_VICFA</name>